<name>A0A2Z1CC59_PSEPU</name>
<proteinExistence type="predicted"/>
<organism evidence="1">
    <name type="scientific">Pseudomonas putida</name>
    <name type="common">Arthrobacter siderocapsulatus</name>
    <dbReference type="NCBI Taxonomy" id="303"/>
    <lineage>
        <taxon>Bacteria</taxon>
        <taxon>Pseudomonadati</taxon>
        <taxon>Pseudomonadota</taxon>
        <taxon>Gammaproteobacteria</taxon>
        <taxon>Pseudomonadales</taxon>
        <taxon>Pseudomonadaceae</taxon>
        <taxon>Pseudomonas</taxon>
    </lineage>
</organism>
<keyword evidence="1" id="KW-0614">Plasmid</keyword>
<protein>
    <submittedName>
        <fullName evidence="1">Uncharacterized protein</fullName>
    </submittedName>
</protein>
<geneLocation type="plasmid" evidence="1">
    <name>p12969-DIM</name>
</geneLocation>
<sequence length="30" mass="3289">MSAGQIDLNLKAWAICLSKFEHTLVLGSKN</sequence>
<accession>A0A2Z1CC59</accession>
<dbReference type="EMBL" id="KU130294">
    <property type="protein sequence ID" value="ALZ46107.1"/>
    <property type="molecule type" value="Genomic_DNA"/>
</dbReference>
<reference evidence="1" key="1">
    <citation type="journal article" date="2015" name="J. Antimicrob. Chemother.">
        <title>Genetic characterization of a novel blaDIM-2-carrying megaplasmid p12969-DIM from clinical Pseudomonas putida.</title>
        <authorList>
            <person name="Sun F."/>
            <person name="Zhou D."/>
            <person name="Wang Q."/>
            <person name="Feng J."/>
            <person name="Feng W."/>
            <person name="Luo W."/>
            <person name="Liu Y."/>
            <person name="Qiu X."/>
            <person name="Yin Z."/>
            <person name="Xia P."/>
        </authorList>
    </citation>
    <scope>NUCLEOTIDE SEQUENCE</scope>
    <source>
        <strain evidence="1">12969</strain>
        <plasmid evidence="1">p12969-DIM</plasmid>
    </source>
</reference>
<evidence type="ECO:0000313" key="1">
    <source>
        <dbReference type="EMBL" id="ALZ46107.1"/>
    </source>
</evidence>
<dbReference type="AlphaFoldDB" id="A0A2Z1CC59"/>